<feature type="region of interest" description="Disordered" evidence="2">
    <location>
        <begin position="495"/>
        <end position="514"/>
    </location>
</feature>
<reference evidence="3 4" key="1">
    <citation type="journal article" date="1998" name="Science">
        <title>Genome sequence of the nematode C. elegans: a platform for investigating biology.</title>
        <authorList>
            <consortium name="The C. elegans sequencing consortium"/>
            <person name="Sulson J.E."/>
            <person name="Waterston R."/>
        </authorList>
    </citation>
    <scope>NUCLEOTIDE SEQUENCE [LARGE SCALE GENOMIC DNA]</scope>
    <source>
        <strain evidence="3 4">Bristol N2</strain>
    </source>
</reference>
<dbReference type="Bgee" id="WBGene00003790">
    <property type="expression patterns" value="Expressed in germ line (C elegans) and 4 other cell types or tissues"/>
</dbReference>
<dbReference type="GO" id="GO:0005543">
    <property type="term" value="F:phospholipid binding"/>
    <property type="evidence" value="ECO:0000318"/>
    <property type="project" value="GO_Central"/>
</dbReference>
<keyword evidence="4" id="KW-1185">Reference proteome</keyword>
<dbReference type="OMA" id="ALMNKSY"/>
<dbReference type="GO" id="GO:0044613">
    <property type="term" value="C:nuclear pore central transport channel"/>
    <property type="evidence" value="ECO:0000318"/>
    <property type="project" value="GO_Central"/>
</dbReference>
<name>Q9XWK3_CAEEL</name>
<dbReference type="GO" id="GO:0008340">
    <property type="term" value="P:determination of adult lifespan"/>
    <property type="evidence" value="ECO:0000315"/>
    <property type="project" value="UniProtKB"/>
</dbReference>
<gene>
    <name evidence="3 5" type="primary">npp-4</name>
    <name evidence="3" type="ORF">CELE_Y54E5A.4</name>
    <name evidence="5" type="ORF">Y54E5A.4</name>
</gene>
<feature type="compositionally biased region" description="Low complexity" evidence="2">
    <location>
        <begin position="193"/>
        <end position="204"/>
    </location>
</feature>
<sequence>MSLFGTSTTAPAASTTPLFGSTAAAAPKPGGLFGAPAAAMSSGLFGASQTAPAPASAGLFGSTTAPTPASTSSVPLFGSTTTTASPSGGLFGAKTATTAAPAPTGGLFGASTAAPATGSLFGSTAPATGGLFGAKSTTSAAPTLGGGLFGSSTAPAAAATTSFGAPPATAAAPLGLGGIQQQNSSGGGLPNASGTATSSLTGTGDSKDASKDGEWTQAATLIRDLLPLIEDKFKKNREFMEETENMSIDNVAIEEQIDKTRGWIEEVRRDVLTATQSSERIAYLVSTDKTLCDTTKRVQEHSGSANQTTYMNAIKEHLAELCNFYGNDMDALQERVNFLRNRFEKLLTGEKSITMEELDAYFLRCDANVSNAHHHVTELGKEIEEIRDFLIEQGYTQLRKWSTTAASAAAPIASNSEMIVREGAEFFPSQSSLAIIGSSLRAPAAPAPAVGGLGLGTGTSLFGNTGTTSLFGSTATKPAFSGGSLFGATTSTATSSAAATTTTPTTSLFGSTKPATTTTPFASTVANNSSGLLFSSKK</sequence>
<evidence type="ECO:0000256" key="1">
    <source>
        <dbReference type="SAM" id="Coils"/>
    </source>
</evidence>
<organism evidence="3 4">
    <name type="scientific">Caenorhabditis elegans</name>
    <dbReference type="NCBI Taxonomy" id="6239"/>
    <lineage>
        <taxon>Eukaryota</taxon>
        <taxon>Metazoa</taxon>
        <taxon>Ecdysozoa</taxon>
        <taxon>Nematoda</taxon>
        <taxon>Chromadorea</taxon>
        <taxon>Rhabditida</taxon>
        <taxon>Rhabditina</taxon>
        <taxon>Rhabditomorpha</taxon>
        <taxon>Rhabditoidea</taxon>
        <taxon>Rhabditidae</taxon>
        <taxon>Peloderinae</taxon>
        <taxon>Caenorhabditis</taxon>
    </lineage>
</organism>
<dbReference type="OrthoDB" id="5873702at2759"/>
<proteinExistence type="evidence at protein level"/>
<dbReference type="AlphaFoldDB" id="Q9XWK3"/>
<keyword evidence="6" id="KW-1267">Proteomics identification</keyword>
<dbReference type="DIP" id="DIP-25670N"/>
<feature type="compositionally biased region" description="Low complexity" evidence="2">
    <location>
        <begin position="174"/>
        <end position="184"/>
    </location>
</feature>
<dbReference type="EMBL" id="BX284601">
    <property type="protein sequence ID" value="CAA21657.1"/>
    <property type="molecule type" value="Genomic_DNA"/>
</dbReference>
<dbReference type="Proteomes" id="UP000001940">
    <property type="component" value="Chromosome I"/>
</dbReference>
<protein>
    <submittedName>
        <fullName evidence="3">Nucleoporin p58/p45</fullName>
    </submittedName>
</protein>
<dbReference type="GO" id="GO:0000132">
    <property type="term" value="P:establishment of mitotic spindle orientation"/>
    <property type="evidence" value="ECO:0000315"/>
    <property type="project" value="WormBase"/>
</dbReference>
<accession>Q9XWK3</accession>
<dbReference type="GO" id="GO:0009792">
    <property type="term" value="P:embryo development ending in birth or egg hatching"/>
    <property type="evidence" value="ECO:0000315"/>
    <property type="project" value="UniProtKB"/>
</dbReference>
<evidence type="ECO:0000313" key="4">
    <source>
        <dbReference type="Proteomes" id="UP000001940"/>
    </source>
</evidence>
<dbReference type="GO" id="GO:0017056">
    <property type="term" value="F:structural constituent of nuclear pore"/>
    <property type="evidence" value="ECO:0000318"/>
    <property type="project" value="GO_Central"/>
</dbReference>
<dbReference type="GO" id="GO:0006997">
    <property type="term" value="P:nucleus organization"/>
    <property type="evidence" value="ECO:0000315"/>
    <property type="project" value="UniProtKB"/>
</dbReference>
<evidence type="ECO:0000256" key="2">
    <source>
        <dbReference type="SAM" id="MobiDB-lite"/>
    </source>
</evidence>
<feature type="compositionally biased region" description="Low complexity" evidence="2">
    <location>
        <begin position="495"/>
        <end position="512"/>
    </location>
</feature>
<dbReference type="CTD" id="173329"/>
<dbReference type="SMR" id="Q9XWK3"/>
<dbReference type="STRING" id="6239.Y54E5A.4.1"/>
<dbReference type="GO" id="GO:0006606">
    <property type="term" value="P:protein import into nucleus"/>
    <property type="evidence" value="ECO:0000318"/>
    <property type="project" value="GO_Central"/>
</dbReference>
<dbReference type="InterPro" id="IPR025574">
    <property type="entry name" value="Nucleoporin_FG_rpt"/>
</dbReference>
<keyword evidence="1" id="KW-0175">Coiled coil</keyword>
<feature type="coiled-coil region" evidence="1">
    <location>
        <begin position="322"/>
        <end position="349"/>
    </location>
</feature>
<dbReference type="GO" id="GO:0006405">
    <property type="term" value="P:RNA export from nucleus"/>
    <property type="evidence" value="ECO:0000318"/>
    <property type="project" value="GO_Central"/>
</dbReference>
<dbReference type="InParanoid" id="Q9XWK3"/>
<dbReference type="eggNOG" id="KOG0845">
    <property type="taxonomic scope" value="Eukaryota"/>
</dbReference>
<dbReference type="FunCoup" id="Q9XWK3">
    <property type="interactions" value="155"/>
</dbReference>
<evidence type="ECO:0000313" key="5">
    <source>
        <dbReference type="WormBase" id="Y54E5A.4"/>
    </source>
</evidence>
<dbReference type="InterPro" id="IPR008476">
    <property type="entry name" value="PBDC1_metazoa/fungi"/>
</dbReference>
<dbReference type="UCSC" id="Y54E5A.4.1">
    <property type="organism name" value="c. elegans"/>
</dbReference>
<dbReference type="IntAct" id="Q9XWK3">
    <property type="interactions" value="12"/>
</dbReference>
<dbReference type="GeneID" id="173329"/>
<evidence type="ECO:0007829" key="6">
    <source>
        <dbReference type="PeptideAtlas" id="Q9XWK3"/>
    </source>
</evidence>
<dbReference type="PANTHER" id="PTHR13410:SF9">
    <property type="entry name" value="PROTEIN PBDC1"/>
    <property type="match status" value="1"/>
</dbReference>
<dbReference type="WormBase" id="Y54E5A.4">
    <property type="protein sequence ID" value="CE20315"/>
    <property type="gene ID" value="WBGene00003790"/>
    <property type="gene designation" value="npp-4"/>
</dbReference>
<dbReference type="PIR" id="T27156">
    <property type="entry name" value="T27156"/>
</dbReference>
<evidence type="ECO:0000313" key="3">
    <source>
        <dbReference type="EMBL" id="CAA21657.1"/>
    </source>
</evidence>
<dbReference type="RefSeq" id="NP_493552.1">
    <property type="nucleotide sequence ID" value="NM_061151.6"/>
</dbReference>
<dbReference type="PeptideAtlas" id="Q9XWK3"/>
<feature type="region of interest" description="Disordered" evidence="2">
    <location>
        <begin position="174"/>
        <end position="212"/>
    </location>
</feature>
<dbReference type="HOGENOM" id="CLU_025960_0_0_1"/>
<dbReference type="PaxDb" id="6239-Y54E5A.4"/>
<dbReference type="AGR" id="WB:WBGene00003790"/>
<dbReference type="KEGG" id="cel:CELE_Y54E5A.4"/>
<dbReference type="Pfam" id="PF13634">
    <property type="entry name" value="Nucleoporin_FG"/>
    <property type="match status" value="2"/>
</dbReference>
<dbReference type="PANTHER" id="PTHR13410">
    <property type="entry name" value="PROTEIN PBDC1"/>
    <property type="match status" value="1"/>
</dbReference>